<organism evidence="3 4">
    <name type="scientific">Thermohalobacter berrensis</name>
    <dbReference type="NCBI Taxonomy" id="99594"/>
    <lineage>
        <taxon>Bacteria</taxon>
        <taxon>Bacillati</taxon>
        <taxon>Bacillota</taxon>
        <taxon>Tissierellia</taxon>
        <taxon>Tissierellales</taxon>
        <taxon>Thermohalobacteraceae</taxon>
        <taxon>Thermohalobacter</taxon>
    </lineage>
</organism>
<protein>
    <submittedName>
        <fullName evidence="3">2-oxoacid:ferredoxin oxidoreductase subunit gamma</fullName>
    </submittedName>
</protein>
<dbReference type="InterPro" id="IPR011894">
    <property type="entry name" value="PorC_KorC"/>
</dbReference>
<name>A0A419SXN0_9FIRM</name>
<dbReference type="NCBIfam" id="TIGR02175">
    <property type="entry name" value="PorC_KorC"/>
    <property type="match status" value="1"/>
</dbReference>
<dbReference type="Gene3D" id="3.40.920.10">
    <property type="entry name" value="Pyruvate-ferredoxin oxidoreductase, PFOR, domain III"/>
    <property type="match status" value="1"/>
</dbReference>
<comment type="caution">
    <text evidence="3">The sequence shown here is derived from an EMBL/GenBank/DDBJ whole genome shotgun (WGS) entry which is preliminary data.</text>
</comment>
<reference evidence="3 4" key="1">
    <citation type="submission" date="2016-08" db="EMBL/GenBank/DDBJ databases">
        <title>Novel Firmicutes and Novel Genomes.</title>
        <authorList>
            <person name="Poppleton D.I."/>
            <person name="Gribaldo S."/>
        </authorList>
    </citation>
    <scope>NUCLEOTIDE SEQUENCE [LARGE SCALE GENOMIC DNA]</scope>
    <source>
        <strain evidence="3 4">CTT3</strain>
    </source>
</reference>
<gene>
    <name evidence="3" type="ORF">BET03_04700</name>
</gene>
<evidence type="ECO:0000313" key="4">
    <source>
        <dbReference type="Proteomes" id="UP000284177"/>
    </source>
</evidence>
<dbReference type="EMBL" id="MCIB01000036">
    <property type="protein sequence ID" value="RKD30007.1"/>
    <property type="molecule type" value="Genomic_DNA"/>
</dbReference>
<dbReference type="Proteomes" id="UP000284177">
    <property type="component" value="Unassembled WGS sequence"/>
</dbReference>
<dbReference type="OrthoDB" id="9789125at2"/>
<evidence type="ECO:0000313" key="3">
    <source>
        <dbReference type="EMBL" id="RKD30007.1"/>
    </source>
</evidence>
<sequence length="179" mass="19343">MEERVVMAGFGGQGVMSMGQLLTYAGMIENKNVSWLPSYGPEMRGGTANCNVIVSDTPVGSPIVTEATGAIVMNRPSLDKFESEIVQGGNLLINSSLIDRKAEREDINVYYIPANDIAVELGNGKVANMVMLGAYLELTKAVKVESVVEALKKVFGERKAHLIPLNEKALQRGAEMVKK</sequence>
<dbReference type="RefSeq" id="WP_120170204.1">
    <property type="nucleotide sequence ID" value="NZ_MCIB01000036.1"/>
</dbReference>
<keyword evidence="1" id="KW-0560">Oxidoreductase</keyword>
<dbReference type="InterPro" id="IPR052554">
    <property type="entry name" value="2-oxoglutarate_synth_KorC"/>
</dbReference>
<accession>A0A419SXN0</accession>
<keyword evidence="4" id="KW-1185">Reference proteome</keyword>
<dbReference type="GO" id="GO:0016625">
    <property type="term" value="F:oxidoreductase activity, acting on the aldehyde or oxo group of donors, iron-sulfur protein as acceptor"/>
    <property type="evidence" value="ECO:0007669"/>
    <property type="project" value="InterPro"/>
</dbReference>
<dbReference type="InterPro" id="IPR019752">
    <property type="entry name" value="Pyrv/ketoisovalerate_OxRed_cat"/>
</dbReference>
<dbReference type="PANTHER" id="PTHR42730">
    <property type="entry name" value="2-OXOGLUTARATE SYNTHASE SUBUNIT KORC"/>
    <property type="match status" value="1"/>
</dbReference>
<feature type="domain" description="Pyruvate/ketoisovalerate oxidoreductase catalytic" evidence="2">
    <location>
        <begin position="11"/>
        <end position="175"/>
    </location>
</feature>
<dbReference type="AlphaFoldDB" id="A0A419SXN0"/>
<evidence type="ECO:0000256" key="1">
    <source>
        <dbReference type="ARBA" id="ARBA00023002"/>
    </source>
</evidence>
<dbReference type="PANTHER" id="PTHR42730:SF1">
    <property type="entry name" value="2-OXOGLUTARATE SYNTHASE SUBUNIT KORC"/>
    <property type="match status" value="1"/>
</dbReference>
<evidence type="ECO:0000259" key="2">
    <source>
        <dbReference type="Pfam" id="PF01558"/>
    </source>
</evidence>
<dbReference type="SUPFAM" id="SSF53323">
    <property type="entry name" value="Pyruvate-ferredoxin oxidoreductase, PFOR, domain III"/>
    <property type="match status" value="1"/>
</dbReference>
<proteinExistence type="predicted"/>
<dbReference type="Pfam" id="PF01558">
    <property type="entry name" value="POR"/>
    <property type="match status" value="1"/>
</dbReference>
<dbReference type="InterPro" id="IPR002869">
    <property type="entry name" value="Pyrv_flavodox_OxRed_cen"/>
</dbReference>